<gene>
    <name evidence="1" type="ORF">A3A16_03560</name>
</gene>
<evidence type="ECO:0000313" key="2">
    <source>
        <dbReference type="Proteomes" id="UP000177942"/>
    </source>
</evidence>
<organism evidence="1 2">
    <name type="scientific">Candidatus Harrisonbacteria bacterium RIFCSPLOWO2_01_FULL_44_18</name>
    <dbReference type="NCBI Taxonomy" id="1798407"/>
    <lineage>
        <taxon>Bacteria</taxon>
        <taxon>Candidatus Harrisoniibacteriota</taxon>
    </lineage>
</organism>
<evidence type="ECO:0000313" key="1">
    <source>
        <dbReference type="EMBL" id="OGY65481.1"/>
    </source>
</evidence>
<reference evidence="1 2" key="1">
    <citation type="journal article" date="2016" name="Nat. Commun.">
        <title>Thousands of microbial genomes shed light on interconnected biogeochemical processes in an aquifer system.</title>
        <authorList>
            <person name="Anantharaman K."/>
            <person name="Brown C.T."/>
            <person name="Hug L.A."/>
            <person name="Sharon I."/>
            <person name="Castelle C.J."/>
            <person name="Probst A.J."/>
            <person name="Thomas B.C."/>
            <person name="Singh A."/>
            <person name="Wilkins M.J."/>
            <person name="Karaoz U."/>
            <person name="Brodie E.L."/>
            <person name="Williams K.H."/>
            <person name="Hubbard S.S."/>
            <person name="Banfield J.F."/>
        </authorList>
    </citation>
    <scope>NUCLEOTIDE SEQUENCE [LARGE SCALE GENOMIC DNA]</scope>
</reference>
<protein>
    <submittedName>
        <fullName evidence="1">Uncharacterized protein</fullName>
    </submittedName>
</protein>
<dbReference type="Proteomes" id="UP000177942">
    <property type="component" value="Unassembled WGS sequence"/>
</dbReference>
<name>A0A1G1ZLR5_9BACT</name>
<accession>A0A1G1ZLR5</accession>
<proteinExistence type="predicted"/>
<comment type="caution">
    <text evidence="1">The sequence shown here is derived from an EMBL/GenBank/DDBJ whole genome shotgun (WGS) entry which is preliminary data.</text>
</comment>
<sequence length="66" mass="7854">MAVLYLKFNICDLIWQFPEARFREARLVQLCDSRNSLRQMKLTGLSIFGISGSLRIPEIRYRFRES</sequence>
<dbReference type="AlphaFoldDB" id="A0A1G1ZLR5"/>
<dbReference type="EMBL" id="MHJJ01000009">
    <property type="protein sequence ID" value="OGY65481.1"/>
    <property type="molecule type" value="Genomic_DNA"/>
</dbReference>